<dbReference type="GeneID" id="78361201"/>
<evidence type="ECO:0000313" key="2">
    <source>
        <dbReference type="Proteomes" id="UP000214610"/>
    </source>
</evidence>
<dbReference type="RefSeq" id="WP_066592235.1">
    <property type="nucleotide sequence ID" value="NZ_CAJTBZ010000056.1"/>
</dbReference>
<sequence length="261" mass="29548">MKEIDSLVLLSEKTSFQSYLEAELSKKFKVHHFGKSDISVVGFSNFISVLALLRPCCIIYLLSSYEGLNENNFGSYVQRALIGTEATYLEVRPLNYGGLTAKSSQKPYSALVRTLFIELGLVHSFRTKNLITDFLEKVKDRRKITLKEESNLPLISERMAAKYLSLFLNKAFLKQDLNGTYQLCENGFPHLSEVFEEALKTASVIAPDNYKAKLVFSPEEPSKAPYSFDNTQFQMDSELILGDWRDGVIETASGWVSEHIN</sequence>
<name>A0A227KDW1_9BURK</name>
<dbReference type="Proteomes" id="UP000214610">
    <property type="component" value="Unassembled WGS sequence"/>
</dbReference>
<gene>
    <name evidence="1" type="ORF">ADH67_11135</name>
</gene>
<accession>A0A227KDW1</accession>
<protein>
    <submittedName>
        <fullName evidence="1">Uncharacterized protein</fullName>
    </submittedName>
</protein>
<dbReference type="AlphaFoldDB" id="A0A227KDW1"/>
<dbReference type="EMBL" id="NHMP01000009">
    <property type="protein sequence ID" value="OXE45482.1"/>
    <property type="molecule type" value="Genomic_DNA"/>
</dbReference>
<organism evidence="1 2">
    <name type="scientific">Turicimonas muris</name>
    <dbReference type="NCBI Taxonomy" id="1796652"/>
    <lineage>
        <taxon>Bacteria</taxon>
        <taxon>Pseudomonadati</taxon>
        <taxon>Pseudomonadota</taxon>
        <taxon>Betaproteobacteria</taxon>
        <taxon>Burkholderiales</taxon>
        <taxon>Sutterellaceae</taxon>
        <taxon>Turicimonas</taxon>
    </lineage>
</organism>
<evidence type="ECO:0000313" key="1">
    <source>
        <dbReference type="EMBL" id="OXE45482.1"/>
    </source>
</evidence>
<keyword evidence="2" id="KW-1185">Reference proteome</keyword>
<reference evidence="2" key="1">
    <citation type="submission" date="2017-05" db="EMBL/GenBank/DDBJ databases">
        <title>Improved OligoMM genomes.</title>
        <authorList>
            <person name="Garzetti D."/>
        </authorList>
    </citation>
    <scope>NUCLEOTIDE SEQUENCE [LARGE SCALE GENOMIC DNA]</scope>
    <source>
        <strain evidence="2">YL45</strain>
    </source>
</reference>
<proteinExistence type="predicted"/>
<comment type="caution">
    <text evidence="1">The sequence shown here is derived from an EMBL/GenBank/DDBJ whole genome shotgun (WGS) entry which is preliminary data.</text>
</comment>